<evidence type="ECO:0008006" key="5">
    <source>
        <dbReference type="Google" id="ProtNLM"/>
    </source>
</evidence>
<feature type="region of interest" description="Disordered" evidence="1">
    <location>
        <begin position="31"/>
        <end position="69"/>
    </location>
</feature>
<evidence type="ECO:0000256" key="1">
    <source>
        <dbReference type="SAM" id="MobiDB-lite"/>
    </source>
</evidence>
<sequence>MKPLLCALALLTMTSMTTAFAEGGADRLKERSDQWALQRQQAQETVAKESLRQAPPQAEARTNTDRSSS</sequence>
<protein>
    <recommendedName>
        <fullName evidence="5">Secreted protein</fullName>
    </recommendedName>
</protein>
<dbReference type="EMBL" id="CP132921">
    <property type="protein sequence ID" value="WMW03777.1"/>
    <property type="molecule type" value="Genomic_DNA"/>
</dbReference>
<proteinExistence type="predicted"/>
<dbReference type="GeneID" id="32805825"/>
<dbReference type="Proteomes" id="UP001183127">
    <property type="component" value="Chromosome"/>
</dbReference>
<reference evidence="3 4" key="1">
    <citation type="submission" date="2023-08" db="EMBL/GenBank/DDBJ databases">
        <title>Complete Genome Sequence of Pseudomonas entomophila TVIN A01.</title>
        <authorList>
            <person name="Shelke T."/>
            <person name="Mahar N.S."/>
            <person name="Gupta I."/>
            <person name="Gupta V."/>
        </authorList>
    </citation>
    <scope>NUCLEOTIDE SEQUENCE [LARGE SCALE GENOMIC DNA]</scope>
    <source>
        <strain evidence="3 4">TVIN-A01</strain>
    </source>
</reference>
<name>A0ABY9QIB5_9PSED</name>
<feature type="chain" id="PRO_5047077623" description="Secreted protein" evidence="2">
    <location>
        <begin position="22"/>
        <end position="69"/>
    </location>
</feature>
<dbReference type="RefSeq" id="WP_011533862.1">
    <property type="nucleotide sequence ID" value="NZ_CP132921.1"/>
</dbReference>
<keyword evidence="2" id="KW-0732">Signal</keyword>
<gene>
    <name evidence="3" type="ORF">RAH46_15675</name>
</gene>
<accession>A0ABY9QIB5</accession>
<feature type="signal peptide" evidence="2">
    <location>
        <begin position="1"/>
        <end position="21"/>
    </location>
</feature>
<organism evidence="3 4">
    <name type="scientific">Pseudomonas entomophila</name>
    <dbReference type="NCBI Taxonomy" id="312306"/>
    <lineage>
        <taxon>Bacteria</taxon>
        <taxon>Pseudomonadati</taxon>
        <taxon>Pseudomonadota</taxon>
        <taxon>Gammaproteobacteria</taxon>
        <taxon>Pseudomonadales</taxon>
        <taxon>Pseudomonadaceae</taxon>
        <taxon>Pseudomonas</taxon>
    </lineage>
</organism>
<evidence type="ECO:0000313" key="3">
    <source>
        <dbReference type="EMBL" id="WMW03777.1"/>
    </source>
</evidence>
<evidence type="ECO:0000256" key="2">
    <source>
        <dbReference type="SAM" id="SignalP"/>
    </source>
</evidence>
<evidence type="ECO:0000313" key="4">
    <source>
        <dbReference type="Proteomes" id="UP001183127"/>
    </source>
</evidence>
<keyword evidence="4" id="KW-1185">Reference proteome</keyword>
<feature type="compositionally biased region" description="Polar residues" evidence="1">
    <location>
        <begin position="35"/>
        <end position="44"/>
    </location>
</feature>